<gene>
    <name evidence="2" type="ORF">C1752_06349</name>
</gene>
<dbReference type="Proteomes" id="UP000248857">
    <property type="component" value="Unassembled WGS sequence"/>
</dbReference>
<evidence type="ECO:0000313" key="2">
    <source>
        <dbReference type="EMBL" id="PZD71421.1"/>
    </source>
</evidence>
<dbReference type="InterPro" id="IPR006555">
    <property type="entry name" value="ATP-dep_Helicase_C"/>
</dbReference>
<comment type="caution">
    <text evidence="2">The sequence shown here is derived from an EMBL/GenBank/DDBJ whole genome shotgun (WGS) entry which is preliminary data.</text>
</comment>
<evidence type="ECO:0000313" key="3">
    <source>
        <dbReference type="Proteomes" id="UP000248857"/>
    </source>
</evidence>
<keyword evidence="3" id="KW-1185">Reference proteome</keyword>
<accession>A0A2W1JQB0</accession>
<feature type="domain" description="ATP-dependent helicase C-terminal" evidence="1">
    <location>
        <begin position="272"/>
        <end position="351"/>
    </location>
</feature>
<dbReference type="GO" id="GO:0016818">
    <property type="term" value="F:hydrolase activity, acting on acid anhydrides, in phosphorus-containing anhydrides"/>
    <property type="evidence" value="ECO:0007669"/>
    <property type="project" value="InterPro"/>
</dbReference>
<dbReference type="GO" id="GO:0005524">
    <property type="term" value="F:ATP binding"/>
    <property type="evidence" value="ECO:0007669"/>
    <property type="project" value="InterPro"/>
</dbReference>
<dbReference type="GO" id="GO:0003676">
    <property type="term" value="F:nucleic acid binding"/>
    <property type="evidence" value="ECO:0007669"/>
    <property type="project" value="InterPro"/>
</dbReference>
<dbReference type="AlphaFoldDB" id="A0A2W1JQB0"/>
<dbReference type="Pfam" id="PF13307">
    <property type="entry name" value="Helicase_C_2"/>
    <property type="match status" value="1"/>
</dbReference>
<sequence length="374" mass="42657">MLLDGVDELESWTRKHLTVSLDLQDWEQLRWCYPHQTQLLRGARAQLTRSIFQHPVNPYGCALLTEGEHQVLEHLHHDLLSCDLSMGPKSWQRFWQQYTRPDQLLWTEIHRQQGSFTLHCAPIDVEPYLRAIWEQQTTVLFGGGVNVQASAHLYEKTLGIEDVTCVQFGADRHTEAIQLYIPDGLPMPNTPEFQARIMIQIRDLLALSRGLGRPTVLVIDDLPLKAQIAALLAAEFGSRVQVETPALGQDSILVTGWDYWLQVQHHVPAPPLLVIATLPIPSLEDPRVAGRVAYYKRRRQDWFRLYLLPQTLRMLQDAIAPAREQQGVVALLDARVIHRSYGQQILDALSPYARINYLDSSLFTQSALPLLDHA</sequence>
<dbReference type="EMBL" id="PQWO01000017">
    <property type="protein sequence ID" value="PZD71421.1"/>
    <property type="molecule type" value="Genomic_DNA"/>
</dbReference>
<reference evidence="2 3" key="1">
    <citation type="journal article" date="2018" name="Sci. Rep.">
        <title>A novel species of the marine cyanobacterium Acaryochloris with a unique pigment content and lifestyle.</title>
        <authorList>
            <person name="Partensky F."/>
            <person name="Six C."/>
            <person name="Ratin M."/>
            <person name="Garczarek L."/>
            <person name="Vaulot D."/>
            <person name="Probert I."/>
            <person name="Calteau A."/>
            <person name="Gourvil P."/>
            <person name="Marie D."/>
            <person name="Grebert T."/>
            <person name="Bouchier C."/>
            <person name="Le Panse S."/>
            <person name="Gachenot M."/>
            <person name="Rodriguez F."/>
            <person name="Garrido J.L."/>
        </authorList>
    </citation>
    <scope>NUCLEOTIDE SEQUENCE [LARGE SCALE GENOMIC DNA]</scope>
    <source>
        <strain evidence="2 3">RCC1774</strain>
    </source>
</reference>
<organism evidence="2 3">
    <name type="scientific">Acaryochloris thomasi RCC1774</name>
    <dbReference type="NCBI Taxonomy" id="1764569"/>
    <lineage>
        <taxon>Bacteria</taxon>
        <taxon>Bacillati</taxon>
        <taxon>Cyanobacteriota</taxon>
        <taxon>Cyanophyceae</taxon>
        <taxon>Acaryochloridales</taxon>
        <taxon>Acaryochloridaceae</taxon>
        <taxon>Acaryochloris</taxon>
        <taxon>Acaryochloris thomasi</taxon>
    </lineage>
</organism>
<dbReference type="GO" id="GO:0004386">
    <property type="term" value="F:helicase activity"/>
    <property type="evidence" value="ECO:0007669"/>
    <property type="project" value="InterPro"/>
</dbReference>
<evidence type="ECO:0000259" key="1">
    <source>
        <dbReference type="Pfam" id="PF13307"/>
    </source>
</evidence>
<proteinExistence type="predicted"/>
<name>A0A2W1JQB0_9CYAN</name>
<protein>
    <recommendedName>
        <fullName evidence="1">ATP-dependent helicase C-terminal domain-containing protein</fullName>
    </recommendedName>
</protein>
<dbReference type="GO" id="GO:0006139">
    <property type="term" value="P:nucleobase-containing compound metabolic process"/>
    <property type="evidence" value="ECO:0007669"/>
    <property type="project" value="InterPro"/>
</dbReference>